<reference evidence="2 3" key="1">
    <citation type="journal article" date="2021" name="Environ. Microbiol.">
        <title>Gene family expansions and transcriptome signatures uncover fungal adaptations to wood decay.</title>
        <authorList>
            <person name="Hage H."/>
            <person name="Miyauchi S."/>
            <person name="Viragh M."/>
            <person name="Drula E."/>
            <person name="Min B."/>
            <person name="Chaduli D."/>
            <person name="Navarro D."/>
            <person name="Favel A."/>
            <person name="Norest M."/>
            <person name="Lesage-Meessen L."/>
            <person name="Balint B."/>
            <person name="Merenyi Z."/>
            <person name="de Eugenio L."/>
            <person name="Morin E."/>
            <person name="Martinez A.T."/>
            <person name="Baldrian P."/>
            <person name="Stursova M."/>
            <person name="Martinez M.J."/>
            <person name="Novotny C."/>
            <person name="Magnuson J.K."/>
            <person name="Spatafora J.W."/>
            <person name="Maurice S."/>
            <person name="Pangilinan J."/>
            <person name="Andreopoulos W."/>
            <person name="LaButti K."/>
            <person name="Hundley H."/>
            <person name="Na H."/>
            <person name="Kuo A."/>
            <person name="Barry K."/>
            <person name="Lipzen A."/>
            <person name="Henrissat B."/>
            <person name="Riley R."/>
            <person name="Ahrendt S."/>
            <person name="Nagy L.G."/>
            <person name="Grigoriev I.V."/>
            <person name="Martin F."/>
            <person name="Rosso M.N."/>
        </authorList>
    </citation>
    <scope>NUCLEOTIDE SEQUENCE [LARGE SCALE GENOMIC DNA]</scope>
    <source>
        <strain evidence="2 3">CIRM-BRFM 1785</strain>
    </source>
</reference>
<evidence type="ECO:0000313" key="2">
    <source>
        <dbReference type="EMBL" id="KAH9841698.1"/>
    </source>
</evidence>
<comment type="caution">
    <text evidence="2">The sequence shown here is derived from an EMBL/GenBank/DDBJ whole genome shotgun (WGS) entry which is preliminary data.</text>
</comment>
<dbReference type="GeneID" id="71998682"/>
<dbReference type="Proteomes" id="UP000814176">
    <property type="component" value="Unassembled WGS sequence"/>
</dbReference>
<evidence type="ECO:0000313" key="3">
    <source>
        <dbReference type="Proteomes" id="UP000814176"/>
    </source>
</evidence>
<protein>
    <submittedName>
        <fullName evidence="2">Uncharacterized protein</fullName>
    </submittedName>
</protein>
<accession>A0ABQ8KSB4</accession>
<feature type="region of interest" description="Disordered" evidence="1">
    <location>
        <begin position="40"/>
        <end position="75"/>
    </location>
</feature>
<organism evidence="2 3">
    <name type="scientific">Rhodofomes roseus</name>
    <dbReference type="NCBI Taxonomy" id="34475"/>
    <lineage>
        <taxon>Eukaryota</taxon>
        <taxon>Fungi</taxon>
        <taxon>Dikarya</taxon>
        <taxon>Basidiomycota</taxon>
        <taxon>Agaricomycotina</taxon>
        <taxon>Agaricomycetes</taxon>
        <taxon>Polyporales</taxon>
        <taxon>Rhodofomes</taxon>
    </lineage>
</organism>
<dbReference type="EMBL" id="JADCUA010000003">
    <property type="protein sequence ID" value="KAH9841698.1"/>
    <property type="molecule type" value="Genomic_DNA"/>
</dbReference>
<sequence>MPTSLGRKAAPKPDCERYQVEAAFEARVFVQRRLLHSRPDNLHNVQSAPQDPPNFQQRAHQAEVPPTRDRDGLGRDVDRAKLGANVDTVPLSIQQKATTEKRTAEAGVADRVHVRLLDYRQLPEDFKGRFDSPVGCEMVVAVGLRDLKLGG</sequence>
<gene>
    <name evidence="2" type="ORF">C8Q71DRAFT_344412</name>
</gene>
<dbReference type="InterPro" id="IPR029063">
    <property type="entry name" value="SAM-dependent_MTases_sf"/>
</dbReference>
<dbReference type="RefSeq" id="XP_047782997.1">
    <property type="nucleotide sequence ID" value="XM_047917950.1"/>
</dbReference>
<dbReference type="SUPFAM" id="SSF53335">
    <property type="entry name" value="S-adenosyl-L-methionine-dependent methyltransferases"/>
    <property type="match status" value="1"/>
</dbReference>
<feature type="compositionally biased region" description="Basic and acidic residues" evidence="1">
    <location>
        <begin position="66"/>
        <end position="75"/>
    </location>
</feature>
<feature type="compositionally biased region" description="Polar residues" evidence="1">
    <location>
        <begin position="43"/>
        <end position="59"/>
    </location>
</feature>
<keyword evidence="3" id="KW-1185">Reference proteome</keyword>
<dbReference type="Gene3D" id="3.40.50.150">
    <property type="entry name" value="Vaccinia Virus protein VP39"/>
    <property type="match status" value="1"/>
</dbReference>
<proteinExistence type="predicted"/>
<name>A0ABQ8KSB4_9APHY</name>
<dbReference type="Pfam" id="PF02353">
    <property type="entry name" value="CMAS"/>
    <property type="match status" value="1"/>
</dbReference>
<evidence type="ECO:0000256" key="1">
    <source>
        <dbReference type="SAM" id="MobiDB-lite"/>
    </source>
</evidence>